<proteinExistence type="predicted"/>
<dbReference type="Proteomes" id="UP000245629">
    <property type="component" value="Chromosome 2"/>
</dbReference>
<gene>
    <name evidence="1" type="ORF">DEW08_16860</name>
</gene>
<dbReference type="AlphaFoldDB" id="A0A2S2CT38"/>
<evidence type="ECO:0000313" key="2">
    <source>
        <dbReference type="Proteomes" id="UP000245629"/>
    </source>
</evidence>
<dbReference type="KEGG" id="azz:DEW08_16860"/>
<name>A0A2S2CT38_9PROT</name>
<sequence length="237" mass="25209">MKTHLYSPVWGSMDELHHADAGQIVVGYTVAPLGRDTRQTLIFSAGAVEVAADEVRDAFVKTVSEATSQVITSTASLGTEAKAIKQSVSKDAKAAADCGDAAQVEGFIAEIDDVLHRPVEHARALRLAEIVRNAIDDVVDFDVAPVEKALIDLNAALIEFQGVLTGLRALRADAVKLVEHARSPAVQHKLREAGKEVAARSIITPAFVAQLRQAHQQAVADLARLADLISVVEGAAR</sequence>
<reference evidence="2" key="1">
    <citation type="submission" date="2018-05" db="EMBL/GenBank/DDBJ databases">
        <title>Azospirillum thermophila sp. nov., a novel isolated from hot spring.</title>
        <authorList>
            <person name="Zhao Z."/>
        </authorList>
    </citation>
    <scope>NUCLEOTIDE SEQUENCE [LARGE SCALE GENOMIC DNA]</scope>
    <source>
        <strain evidence="2">CFH 70021</strain>
    </source>
</reference>
<organism evidence="1 2">
    <name type="scientific">Azospirillum thermophilum</name>
    <dbReference type="NCBI Taxonomy" id="2202148"/>
    <lineage>
        <taxon>Bacteria</taxon>
        <taxon>Pseudomonadati</taxon>
        <taxon>Pseudomonadota</taxon>
        <taxon>Alphaproteobacteria</taxon>
        <taxon>Rhodospirillales</taxon>
        <taxon>Azospirillaceae</taxon>
        <taxon>Azospirillum</taxon>
    </lineage>
</organism>
<dbReference type="RefSeq" id="WP_109329051.1">
    <property type="nucleotide sequence ID" value="NZ_CP029353.1"/>
</dbReference>
<protein>
    <submittedName>
        <fullName evidence="1">Uncharacterized protein</fullName>
    </submittedName>
</protein>
<accession>A0A2S2CT38</accession>
<keyword evidence="2" id="KW-1185">Reference proteome</keyword>
<evidence type="ECO:0000313" key="1">
    <source>
        <dbReference type="EMBL" id="AWK87662.1"/>
    </source>
</evidence>
<dbReference type="EMBL" id="CP029353">
    <property type="protein sequence ID" value="AWK87662.1"/>
    <property type="molecule type" value="Genomic_DNA"/>
</dbReference>